<reference evidence="1 2" key="1">
    <citation type="submission" date="2024-01" db="EMBL/GenBank/DDBJ databases">
        <title>The complete chloroplast genome sequence of Lithospermum erythrorhizon: insights into the phylogenetic relationship among Boraginaceae species and the maternal lineages of purple gromwells.</title>
        <authorList>
            <person name="Okada T."/>
            <person name="Watanabe K."/>
        </authorList>
    </citation>
    <scope>NUCLEOTIDE SEQUENCE [LARGE SCALE GENOMIC DNA]</scope>
</reference>
<dbReference type="EMBL" id="BAABME010002051">
    <property type="protein sequence ID" value="GAA0152800.1"/>
    <property type="molecule type" value="Genomic_DNA"/>
</dbReference>
<organism evidence="1 2">
    <name type="scientific">Lithospermum erythrorhizon</name>
    <name type="common">Purple gromwell</name>
    <name type="synonym">Lithospermum officinale var. erythrorhizon</name>
    <dbReference type="NCBI Taxonomy" id="34254"/>
    <lineage>
        <taxon>Eukaryota</taxon>
        <taxon>Viridiplantae</taxon>
        <taxon>Streptophyta</taxon>
        <taxon>Embryophyta</taxon>
        <taxon>Tracheophyta</taxon>
        <taxon>Spermatophyta</taxon>
        <taxon>Magnoliopsida</taxon>
        <taxon>eudicotyledons</taxon>
        <taxon>Gunneridae</taxon>
        <taxon>Pentapetalae</taxon>
        <taxon>asterids</taxon>
        <taxon>lamiids</taxon>
        <taxon>Boraginales</taxon>
        <taxon>Boraginaceae</taxon>
        <taxon>Boraginoideae</taxon>
        <taxon>Lithospermeae</taxon>
        <taxon>Lithospermum</taxon>
    </lineage>
</organism>
<name>A0AAV3PM84_LITER</name>
<keyword evidence="2" id="KW-1185">Reference proteome</keyword>
<accession>A0AAV3PM84</accession>
<dbReference type="Proteomes" id="UP001454036">
    <property type="component" value="Unassembled WGS sequence"/>
</dbReference>
<evidence type="ECO:0000313" key="1">
    <source>
        <dbReference type="EMBL" id="GAA0152800.1"/>
    </source>
</evidence>
<proteinExistence type="predicted"/>
<evidence type="ECO:0000313" key="2">
    <source>
        <dbReference type="Proteomes" id="UP001454036"/>
    </source>
</evidence>
<dbReference type="AlphaFoldDB" id="A0AAV3PM84"/>
<gene>
    <name evidence="1" type="ORF">LIER_11189</name>
</gene>
<sequence>MAAVTCELKWLKGLLKSLGVENPCTLIYRKEHWNIPDYQPWGVPIVFLLLNRFAELLLHKPGQGWFLAFLATILAPVRWAISKFIETHIIRKLNLRKHGMVPNHSFHQDFNTCLFALVPEGLYDRVDDGSIKLQKESSFSFYDEGILVDGNTKPLKTDLVILATGFRGADKIKDIFVSPFFKNVIAQTNDSALPIYR</sequence>
<comment type="caution">
    <text evidence="1">The sequence shown here is derived from an EMBL/GenBank/DDBJ whole genome shotgun (WGS) entry which is preliminary data.</text>
</comment>
<protein>
    <submittedName>
        <fullName evidence="1">Oxygenase</fullName>
    </submittedName>
</protein>